<feature type="domain" description="Flavodoxin-like" evidence="1">
    <location>
        <begin position="2"/>
        <end position="165"/>
    </location>
</feature>
<organism evidence="2 3">
    <name type="scientific">Paratractidigestivibacter faecalis</name>
    <dbReference type="NCBI Taxonomy" id="2292441"/>
    <lineage>
        <taxon>Bacteria</taxon>
        <taxon>Bacillati</taxon>
        <taxon>Actinomycetota</taxon>
        <taxon>Coriobacteriia</taxon>
        <taxon>Coriobacteriales</taxon>
        <taxon>Atopobiaceae</taxon>
        <taxon>Paratractidigestivibacter</taxon>
    </lineage>
</organism>
<dbReference type="RefSeq" id="WP_349183203.1">
    <property type="nucleotide sequence ID" value="NZ_JBBNGS010000023.1"/>
</dbReference>
<dbReference type="Proteomes" id="UP001478817">
    <property type="component" value="Unassembled WGS sequence"/>
</dbReference>
<dbReference type="EMBL" id="JBBNGS010000023">
    <property type="protein sequence ID" value="MEQ2638517.1"/>
    <property type="molecule type" value="Genomic_DNA"/>
</dbReference>
<keyword evidence="3" id="KW-1185">Reference proteome</keyword>
<evidence type="ECO:0000313" key="2">
    <source>
        <dbReference type="EMBL" id="MEQ2638517.1"/>
    </source>
</evidence>
<dbReference type="InterPro" id="IPR029039">
    <property type="entry name" value="Flavoprotein-like_sf"/>
</dbReference>
<dbReference type="InterPro" id="IPR008254">
    <property type="entry name" value="Flavodoxin/NO_synth"/>
</dbReference>
<evidence type="ECO:0000313" key="3">
    <source>
        <dbReference type="Proteomes" id="UP001478817"/>
    </source>
</evidence>
<sequence>MKTLVAYFSHAGQNYVNGGVAELEHGNAEVLAGFAAQACGGDLFHIERVEPYPAEYKACVKESMAELKVKARPELARDVDVSGYDRVVVVFPNWCGTMPMPVYSFLGGHDFAGKEIWPLCTHEGSGMGQIEQHVAKACPGATVIEGLAIKGSNAAASADAVAAWLA</sequence>
<comment type="caution">
    <text evidence="2">The sequence shown here is derived from an EMBL/GenBank/DDBJ whole genome shotgun (WGS) entry which is preliminary data.</text>
</comment>
<dbReference type="PANTHER" id="PTHR39201">
    <property type="entry name" value="EXPORTED PROTEIN-RELATED"/>
    <property type="match status" value="1"/>
</dbReference>
<dbReference type="SUPFAM" id="SSF52218">
    <property type="entry name" value="Flavoproteins"/>
    <property type="match status" value="1"/>
</dbReference>
<proteinExistence type="predicted"/>
<gene>
    <name evidence="2" type="ORF">AAAT05_09225</name>
</gene>
<dbReference type="Gene3D" id="3.40.50.360">
    <property type="match status" value="1"/>
</dbReference>
<evidence type="ECO:0000259" key="1">
    <source>
        <dbReference type="Pfam" id="PF12682"/>
    </source>
</evidence>
<reference evidence="2 3" key="1">
    <citation type="submission" date="2024-04" db="EMBL/GenBank/DDBJ databases">
        <title>Human intestinal bacterial collection.</title>
        <authorList>
            <person name="Pauvert C."/>
            <person name="Hitch T.C.A."/>
            <person name="Clavel T."/>
        </authorList>
    </citation>
    <scope>NUCLEOTIDE SEQUENCE [LARGE SCALE GENOMIC DNA]</scope>
    <source>
        <strain evidence="2 3">CLA-AA-H197</strain>
    </source>
</reference>
<dbReference type="PANTHER" id="PTHR39201:SF1">
    <property type="entry name" value="FLAVODOXIN-LIKE DOMAIN-CONTAINING PROTEIN"/>
    <property type="match status" value="1"/>
</dbReference>
<dbReference type="Pfam" id="PF12682">
    <property type="entry name" value="Flavodoxin_4"/>
    <property type="match status" value="1"/>
</dbReference>
<name>A0ABV1IHY6_9ACTN</name>
<protein>
    <submittedName>
        <fullName evidence="2">Flavodoxin</fullName>
    </submittedName>
</protein>
<accession>A0ABV1IHY6</accession>